<sequence>MKKYNTIILAIIFTLNLALFGCSFTSGDVHDQVTVVGQITNKKGEPIPDLPVNPEPTFFPRPPIPEIGISTDENGEYSLHLPPGNYNFNIIDNGEAILTENVNIKRGEKEKRLDFTIDP</sequence>
<gene>
    <name evidence="1" type="ORF">B0W44_11610</name>
</gene>
<dbReference type="EMBL" id="CP019699">
    <property type="protein sequence ID" value="AQS56311.1"/>
    <property type="molecule type" value="Genomic_DNA"/>
</dbReference>
<protein>
    <recommendedName>
        <fullName evidence="3">Carboxypeptidase regulatory-like domain-containing protein</fullName>
    </recommendedName>
</protein>
<dbReference type="Gene3D" id="2.60.40.1120">
    <property type="entry name" value="Carboxypeptidase-like, regulatory domain"/>
    <property type="match status" value="1"/>
</dbReference>
<dbReference type="RefSeq" id="WP_169835549.1">
    <property type="nucleotide sequence ID" value="NZ_CP019699.1"/>
</dbReference>
<dbReference type="AlphaFoldDB" id="A0A1U9K8F4"/>
<proteinExistence type="predicted"/>
<dbReference type="STRING" id="1471761.B0W44_11610"/>
<keyword evidence="2" id="KW-1185">Reference proteome</keyword>
<dbReference type="KEGG" id="ntr:B0W44_11610"/>
<accession>A0A1U9K8F4</accession>
<evidence type="ECO:0008006" key="3">
    <source>
        <dbReference type="Google" id="ProtNLM"/>
    </source>
</evidence>
<organism evidence="1 2">
    <name type="scientific">Novibacillus thermophilus</name>
    <dbReference type="NCBI Taxonomy" id="1471761"/>
    <lineage>
        <taxon>Bacteria</taxon>
        <taxon>Bacillati</taxon>
        <taxon>Bacillota</taxon>
        <taxon>Bacilli</taxon>
        <taxon>Bacillales</taxon>
        <taxon>Thermoactinomycetaceae</taxon>
        <taxon>Novibacillus</taxon>
    </lineage>
</organism>
<evidence type="ECO:0000313" key="2">
    <source>
        <dbReference type="Proteomes" id="UP000188603"/>
    </source>
</evidence>
<dbReference type="Proteomes" id="UP000188603">
    <property type="component" value="Chromosome"/>
</dbReference>
<name>A0A1U9K8F4_9BACL</name>
<evidence type="ECO:0000313" key="1">
    <source>
        <dbReference type="EMBL" id="AQS56311.1"/>
    </source>
</evidence>
<reference evidence="1 2" key="1">
    <citation type="journal article" date="2015" name="Int. J. Syst. Evol. Microbiol.">
        <title>Novibacillus thermophilus gen. nov., sp. nov., a Gram-staining-negative and moderately thermophilic member of the family Thermoactinomycetaceae.</title>
        <authorList>
            <person name="Yang G."/>
            <person name="Chen J."/>
            <person name="Zhou S."/>
        </authorList>
    </citation>
    <scope>NUCLEOTIDE SEQUENCE [LARGE SCALE GENOMIC DNA]</scope>
    <source>
        <strain evidence="1 2">SG-1</strain>
    </source>
</reference>
<dbReference type="PROSITE" id="PS51257">
    <property type="entry name" value="PROKAR_LIPOPROTEIN"/>
    <property type="match status" value="1"/>
</dbReference>
<dbReference type="InterPro" id="IPR008969">
    <property type="entry name" value="CarboxyPept-like_regulatory"/>
</dbReference>
<dbReference type="SUPFAM" id="SSF49464">
    <property type="entry name" value="Carboxypeptidase regulatory domain-like"/>
    <property type="match status" value="1"/>
</dbReference>